<dbReference type="GO" id="GO:0009279">
    <property type="term" value="C:cell outer membrane"/>
    <property type="evidence" value="ECO:0007669"/>
    <property type="project" value="UniProtKB-SubCell"/>
</dbReference>
<dbReference type="Gene3D" id="2.40.170.20">
    <property type="entry name" value="TonB-dependent receptor, beta-barrel domain"/>
    <property type="match status" value="1"/>
</dbReference>
<dbReference type="SUPFAM" id="SSF56935">
    <property type="entry name" value="Porins"/>
    <property type="match status" value="1"/>
</dbReference>
<evidence type="ECO:0000256" key="2">
    <source>
        <dbReference type="ARBA" id="ARBA00023136"/>
    </source>
</evidence>
<dbReference type="InterPro" id="IPR036942">
    <property type="entry name" value="Beta-barrel_TonB_sf"/>
</dbReference>
<gene>
    <name evidence="4" type="ORF">XTGNCPPB3709_3302</name>
</gene>
<sequence length="45" mass="5257">MSRQLTLGLRIDNVADTRGYTHAFSTFEVWPDMPRTASFTLAYRY</sequence>
<keyword evidence="3" id="KW-0998">Cell outer membrane</keyword>
<reference evidence="5" key="1">
    <citation type="submission" date="2016-07" db="EMBL/GenBank/DDBJ databases">
        <authorList>
            <person name="Florea S."/>
            <person name="Webb J.S."/>
            <person name="Jaromczyk J."/>
            <person name="Schardl C.L."/>
        </authorList>
    </citation>
    <scope>NUCLEOTIDE SEQUENCE [LARGE SCALE GENOMIC DNA]</scope>
</reference>
<evidence type="ECO:0000256" key="1">
    <source>
        <dbReference type="ARBA" id="ARBA00004442"/>
    </source>
</evidence>
<evidence type="ECO:0000313" key="4">
    <source>
        <dbReference type="EMBL" id="SBV89341.1"/>
    </source>
</evidence>
<dbReference type="EMBL" id="FLUK01000272">
    <property type="protein sequence ID" value="SBV89341.1"/>
    <property type="molecule type" value="Genomic_DNA"/>
</dbReference>
<evidence type="ECO:0000313" key="5">
    <source>
        <dbReference type="Proteomes" id="UP000184997"/>
    </source>
</evidence>
<organism evidence="4 5">
    <name type="scientific">Xanthomonas graminis pv. graminis</name>
    <dbReference type="NCBI Taxonomy" id="134874"/>
    <lineage>
        <taxon>Bacteria</taxon>
        <taxon>Pseudomonadati</taxon>
        <taxon>Pseudomonadota</taxon>
        <taxon>Gammaproteobacteria</taxon>
        <taxon>Lysobacterales</taxon>
        <taxon>Lysobacteraceae</taxon>
        <taxon>Xanthomonas</taxon>
        <taxon>Xanthomonas translucens group</taxon>
        <taxon>Xanthomonas graminis</taxon>
    </lineage>
</organism>
<comment type="subcellular location">
    <subcellularLocation>
        <location evidence="1">Cell outer membrane</location>
    </subcellularLocation>
</comment>
<evidence type="ECO:0000256" key="3">
    <source>
        <dbReference type="ARBA" id="ARBA00023237"/>
    </source>
</evidence>
<accession>A0A1M4L857</accession>
<dbReference type="Proteomes" id="UP000184997">
    <property type="component" value="Unassembled WGS sequence"/>
</dbReference>
<dbReference type="AlphaFoldDB" id="A0A1M4L857"/>
<keyword evidence="2" id="KW-0472">Membrane</keyword>
<dbReference type="RefSeq" id="WP_009610130.1">
    <property type="nucleotide sequence ID" value="NZ_CP076252.1"/>
</dbReference>
<name>A0A1M4L857_9XANT</name>
<proteinExistence type="predicted"/>
<protein>
    <submittedName>
        <fullName evidence="4">Ferrichrome-iron receptor</fullName>
    </submittedName>
</protein>
<keyword evidence="4" id="KW-0675">Receptor</keyword>